<dbReference type="SUPFAM" id="SSF52743">
    <property type="entry name" value="Subtilisin-like"/>
    <property type="match status" value="1"/>
</dbReference>
<dbReference type="InterPro" id="IPR023828">
    <property type="entry name" value="Peptidase_S8_Ser-AS"/>
</dbReference>
<keyword evidence="5 6" id="KW-0720">Serine protease</keyword>
<dbReference type="InterPro" id="IPR000209">
    <property type="entry name" value="Peptidase_S8/S53_dom"/>
</dbReference>
<feature type="active site" description="Charge relay system" evidence="6">
    <location>
        <position position="232"/>
    </location>
</feature>
<dbReference type="Proteomes" id="UP001596058">
    <property type="component" value="Unassembled WGS sequence"/>
</dbReference>
<feature type="active site" description="Charge relay system" evidence="6">
    <location>
        <position position="270"/>
    </location>
</feature>
<evidence type="ECO:0000313" key="10">
    <source>
        <dbReference type="Proteomes" id="UP001596058"/>
    </source>
</evidence>
<evidence type="ECO:0000256" key="2">
    <source>
        <dbReference type="ARBA" id="ARBA00022670"/>
    </source>
</evidence>
<dbReference type="Pfam" id="PF22148">
    <property type="entry name" value="Fervidolysin_NPro-like"/>
    <property type="match status" value="1"/>
</dbReference>
<evidence type="ECO:0000256" key="5">
    <source>
        <dbReference type="ARBA" id="ARBA00022825"/>
    </source>
</evidence>
<feature type="active site" description="Charge relay system" evidence="6">
    <location>
        <position position="430"/>
    </location>
</feature>
<evidence type="ECO:0000256" key="1">
    <source>
        <dbReference type="ARBA" id="ARBA00011073"/>
    </source>
</evidence>
<proteinExistence type="inferred from homology"/>
<comment type="similarity">
    <text evidence="1 6">Belongs to the peptidase S8 family.</text>
</comment>
<evidence type="ECO:0000256" key="3">
    <source>
        <dbReference type="ARBA" id="ARBA00022729"/>
    </source>
</evidence>
<dbReference type="Pfam" id="PF00082">
    <property type="entry name" value="Peptidase_S8"/>
    <property type="match status" value="1"/>
</dbReference>
<feature type="domain" description="Peptidase S8/S53" evidence="7">
    <location>
        <begin position="225"/>
        <end position="470"/>
    </location>
</feature>
<keyword evidence="4 6" id="KW-0378">Hydrolase</keyword>
<dbReference type="InterPro" id="IPR050131">
    <property type="entry name" value="Peptidase_S8_subtilisin-like"/>
</dbReference>
<dbReference type="EMBL" id="JBHSPA010000130">
    <property type="protein sequence ID" value="MFC5835505.1"/>
    <property type="molecule type" value="Genomic_DNA"/>
</dbReference>
<dbReference type="PANTHER" id="PTHR43806">
    <property type="entry name" value="PEPTIDASE S8"/>
    <property type="match status" value="1"/>
</dbReference>
<evidence type="ECO:0000256" key="4">
    <source>
        <dbReference type="ARBA" id="ARBA00022801"/>
    </source>
</evidence>
<name>A0ABW1DBR0_9ACTN</name>
<evidence type="ECO:0000313" key="9">
    <source>
        <dbReference type="EMBL" id="MFC5835505.1"/>
    </source>
</evidence>
<evidence type="ECO:0000259" key="8">
    <source>
        <dbReference type="Pfam" id="PF22148"/>
    </source>
</evidence>
<accession>A0ABW1DBR0</accession>
<keyword evidence="10" id="KW-1185">Reference proteome</keyword>
<dbReference type="InterPro" id="IPR028994">
    <property type="entry name" value="Integrin_alpha_N"/>
</dbReference>
<dbReference type="PROSITE" id="PS00138">
    <property type="entry name" value="SUBTILASE_SER"/>
    <property type="match status" value="1"/>
</dbReference>
<keyword evidence="2 6" id="KW-0645">Protease</keyword>
<organism evidence="9 10">
    <name type="scientific">Nonomuraea insulae</name>
    <dbReference type="NCBI Taxonomy" id="1616787"/>
    <lineage>
        <taxon>Bacteria</taxon>
        <taxon>Bacillati</taxon>
        <taxon>Actinomycetota</taxon>
        <taxon>Actinomycetes</taxon>
        <taxon>Streptosporangiales</taxon>
        <taxon>Streptosporangiaceae</taxon>
        <taxon>Nonomuraea</taxon>
    </lineage>
</organism>
<gene>
    <name evidence="9" type="ORF">ACFPZ3_67790</name>
</gene>
<evidence type="ECO:0000259" key="7">
    <source>
        <dbReference type="Pfam" id="PF00082"/>
    </source>
</evidence>
<dbReference type="SUPFAM" id="SSF69318">
    <property type="entry name" value="Integrin alpha N-terminal domain"/>
    <property type="match status" value="2"/>
</dbReference>
<dbReference type="PROSITE" id="PS51892">
    <property type="entry name" value="SUBTILASE"/>
    <property type="match status" value="1"/>
</dbReference>
<feature type="domain" description="Fervidolysin-like N-terminal prodomain" evidence="8">
    <location>
        <begin position="100"/>
        <end position="170"/>
    </location>
</feature>
<dbReference type="InterPro" id="IPR013517">
    <property type="entry name" value="FG-GAP"/>
</dbReference>
<keyword evidence="3" id="KW-0732">Signal</keyword>
<dbReference type="PANTHER" id="PTHR43806:SF11">
    <property type="entry name" value="CEREVISIN-RELATED"/>
    <property type="match status" value="1"/>
</dbReference>
<dbReference type="PRINTS" id="PR00723">
    <property type="entry name" value="SUBTILISIN"/>
</dbReference>
<dbReference type="InterPro" id="IPR015500">
    <property type="entry name" value="Peptidase_S8_subtilisin-rel"/>
</dbReference>
<comment type="caution">
    <text evidence="9">The sequence shown here is derived from an EMBL/GenBank/DDBJ whole genome shotgun (WGS) entry which is preliminary data.</text>
</comment>
<sequence length="897" mass="95361">MATPRSQESEYSYVDKTSGRLTTFAAKPDEAMVTFAGQGEIDTLNQIVAAPSLRSVSQGYDLRRGFAAVYVSPAHMAEVAGQDEVTDSLPVMIDEHGASRYFLPNELTVQFRPDIAPARAEEIVGEHGSRVLVRQRTPGYYTLAVPEGRGLFETIRELSDLDEVAFAEPSEVGFNSALLFVPGDADFGRLWGMRNTGQAVNGSTGVAGSDIRACEAWDLTRGDPEVIITVIDTGAALAHPDLQTNILPRGAEDWDFADANDPVPEDQDGHGSHVSGTCAAVNDATGVVGVAPRCRVMPLRVDLTTGMNQNRADAIAYTAAQANANPERRYVINCSWRMNGDHAGVRTAIQTAVGANVVVVFAAGNDNTNTDVTPQFPGVYAEVIAVAALDQSDRKATFSNFGTNVDVAAPGVNIWSTFSGGGYAFLNGTSMASPHVAGVAALVWSRNRNLTNLQVRRILETTCDDIAAANAGFPGMLGGGRVNAMNAVTSPLIFPQHTAFTADLTGDRKADVVGFGDAGAYVSRNQGNGNFAAPQLAVGNFGYEAGGWRVERHPRFLADLTGDGRADIVGFGDGGVWVSRNNGNATFQALQLVVGNFGYEAGGWRVERHPRFLADLTGDRRADIVGFGDGGVWVSLNNGNGTFQALQLVVGNFGYEAGGWRVERHPRFLADLTGDRRADIVGFGDGGVWVSRNNGNGTFQAPQLAVGNFGYEAGGWRIERHPRYLADLTGDGRADIVGFGDGGVWVSLNNGNGTFQAPQLAVANFGYEAGGWRVERHPRFLADLSGDGRADIVGFGDGGVWVSLNNGNGTFQAPQLAVGNFGYEAGGWRVERHPRFVADLTGDSQADLLGFGDAGAYVSMNNGKGAYGNLNLKIGNFGYEAGGWRVHKHPRLVVGPR</sequence>
<dbReference type="Gene3D" id="3.40.50.200">
    <property type="entry name" value="Peptidase S8/S53 domain"/>
    <property type="match status" value="1"/>
</dbReference>
<dbReference type="Pfam" id="PF13517">
    <property type="entry name" value="FG-GAP_3"/>
    <property type="match status" value="2"/>
</dbReference>
<protein>
    <submittedName>
        <fullName evidence="9">S8 family serine peptidase</fullName>
    </submittedName>
</protein>
<dbReference type="RefSeq" id="WP_379524921.1">
    <property type="nucleotide sequence ID" value="NZ_JBHSPA010000130.1"/>
</dbReference>
<reference evidence="10" key="1">
    <citation type="journal article" date="2019" name="Int. J. Syst. Evol. Microbiol.">
        <title>The Global Catalogue of Microorganisms (GCM) 10K type strain sequencing project: providing services to taxonomists for standard genome sequencing and annotation.</title>
        <authorList>
            <consortium name="The Broad Institute Genomics Platform"/>
            <consortium name="The Broad Institute Genome Sequencing Center for Infectious Disease"/>
            <person name="Wu L."/>
            <person name="Ma J."/>
        </authorList>
    </citation>
    <scope>NUCLEOTIDE SEQUENCE [LARGE SCALE GENOMIC DNA]</scope>
    <source>
        <strain evidence="10">CCUG 53903</strain>
    </source>
</reference>
<dbReference type="InterPro" id="IPR054399">
    <property type="entry name" value="Fervidolysin-like_N_prodom"/>
</dbReference>
<evidence type="ECO:0000256" key="6">
    <source>
        <dbReference type="PROSITE-ProRule" id="PRU01240"/>
    </source>
</evidence>
<dbReference type="InterPro" id="IPR036852">
    <property type="entry name" value="Peptidase_S8/S53_dom_sf"/>
</dbReference>